<gene>
    <name evidence="2" type="primary">ubiE_6</name>
    <name evidence="2" type="ORF">OJF2_52580</name>
</gene>
<dbReference type="GO" id="GO:0043770">
    <property type="term" value="F:demethylmenaquinone methyltransferase activity"/>
    <property type="evidence" value="ECO:0007669"/>
    <property type="project" value="UniProtKB-EC"/>
</dbReference>
<dbReference type="PANTHER" id="PTHR43591:SF24">
    <property type="entry name" value="2-METHOXY-6-POLYPRENYL-1,4-BENZOQUINOL METHYLASE, MITOCHONDRIAL"/>
    <property type="match status" value="1"/>
</dbReference>
<dbReference type="PANTHER" id="PTHR43591">
    <property type="entry name" value="METHYLTRANSFERASE"/>
    <property type="match status" value="1"/>
</dbReference>
<dbReference type="EC" id="2.1.1.163" evidence="2"/>
<dbReference type="Pfam" id="PF13649">
    <property type="entry name" value="Methyltransf_25"/>
    <property type="match status" value="1"/>
</dbReference>
<reference evidence="2 3" key="1">
    <citation type="submission" date="2019-08" db="EMBL/GenBank/DDBJ databases">
        <title>Deep-cultivation of Planctomycetes and their phenomic and genomic characterization uncovers novel biology.</title>
        <authorList>
            <person name="Wiegand S."/>
            <person name="Jogler M."/>
            <person name="Boedeker C."/>
            <person name="Pinto D."/>
            <person name="Vollmers J."/>
            <person name="Rivas-Marin E."/>
            <person name="Kohn T."/>
            <person name="Peeters S.H."/>
            <person name="Heuer A."/>
            <person name="Rast P."/>
            <person name="Oberbeckmann S."/>
            <person name="Bunk B."/>
            <person name="Jeske O."/>
            <person name="Meyerdierks A."/>
            <person name="Storesund J.E."/>
            <person name="Kallscheuer N."/>
            <person name="Luecker S."/>
            <person name="Lage O.M."/>
            <person name="Pohl T."/>
            <person name="Merkel B.J."/>
            <person name="Hornburger P."/>
            <person name="Mueller R.-W."/>
            <person name="Bruemmer F."/>
            <person name="Labrenz M."/>
            <person name="Spormann A.M."/>
            <person name="Op den Camp H."/>
            <person name="Overmann J."/>
            <person name="Amann R."/>
            <person name="Jetten M.S.M."/>
            <person name="Mascher T."/>
            <person name="Medema M.H."/>
            <person name="Devos D.P."/>
            <person name="Kaster A.-K."/>
            <person name="Ovreas L."/>
            <person name="Rohde M."/>
            <person name="Galperin M.Y."/>
            <person name="Jogler C."/>
        </authorList>
    </citation>
    <scope>NUCLEOTIDE SEQUENCE [LARGE SCALE GENOMIC DNA]</scope>
    <source>
        <strain evidence="2 3">OJF2</strain>
    </source>
</reference>
<dbReference type="EMBL" id="CP042997">
    <property type="protein sequence ID" value="QEH36673.1"/>
    <property type="molecule type" value="Genomic_DNA"/>
</dbReference>
<organism evidence="2 3">
    <name type="scientific">Aquisphaera giovannonii</name>
    <dbReference type="NCBI Taxonomy" id="406548"/>
    <lineage>
        <taxon>Bacteria</taxon>
        <taxon>Pseudomonadati</taxon>
        <taxon>Planctomycetota</taxon>
        <taxon>Planctomycetia</taxon>
        <taxon>Isosphaerales</taxon>
        <taxon>Isosphaeraceae</taxon>
        <taxon>Aquisphaera</taxon>
    </lineage>
</organism>
<dbReference type="RefSeq" id="WP_148596334.1">
    <property type="nucleotide sequence ID" value="NZ_CP042997.1"/>
</dbReference>
<dbReference type="InterPro" id="IPR041698">
    <property type="entry name" value="Methyltransf_25"/>
</dbReference>
<protein>
    <submittedName>
        <fullName evidence="2">Demethylmenaquinone methyltransferase</fullName>
        <ecNumber evidence="2">2.1.1.163</ecNumber>
    </submittedName>
</protein>
<keyword evidence="2" id="KW-0808">Transferase</keyword>
<evidence type="ECO:0000313" key="2">
    <source>
        <dbReference type="EMBL" id="QEH36673.1"/>
    </source>
</evidence>
<keyword evidence="3" id="KW-1185">Reference proteome</keyword>
<name>A0A5B9W7Y1_9BACT</name>
<sequence>MSYDRDQAAEEFTRWSESYDRCILQWLLFGPSHRALIRRIRAVAADRPFRVLDVGCGTGLFASRIRAAMPEAEVVGIDLVPEMLAKGRRRWEFLADNVIPVRGDSERLPFASGTFDFVTCANSFHHYPNQERAVQEMQRVLRPGGRLLIIDGYRDGPWGWFIYDVCVTFREGNVHHASSRRFRELMGAAGFQAVAQKVHRGFAPFLLSEGVVPESIPSIPAPHFRVRQAVDA</sequence>
<feature type="domain" description="Methyltransferase" evidence="1">
    <location>
        <begin position="51"/>
        <end position="145"/>
    </location>
</feature>
<evidence type="ECO:0000259" key="1">
    <source>
        <dbReference type="Pfam" id="PF13649"/>
    </source>
</evidence>
<dbReference type="Proteomes" id="UP000324233">
    <property type="component" value="Chromosome"/>
</dbReference>
<accession>A0A5B9W7Y1</accession>
<dbReference type="CDD" id="cd02440">
    <property type="entry name" value="AdoMet_MTases"/>
    <property type="match status" value="1"/>
</dbReference>
<dbReference type="AlphaFoldDB" id="A0A5B9W7Y1"/>
<dbReference type="KEGG" id="agv:OJF2_52580"/>
<dbReference type="InterPro" id="IPR029063">
    <property type="entry name" value="SAM-dependent_MTases_sf"/>
</dbReference>
<dbReference type="OrthoDB" id="272052at2"/>
<proteinExistence type="predicted"/>
<dbReference type="SUPFAM" id="SSF53335">
    <property type="entry name" value="S-adenosyl-L-methionine-dependent methyltransferases"/>
    <property type="match status" value="1"/>
</dbReference>
<keyword evidence="2" id="KW-0489">Methyltransferase</keyword>
<dbReference type="GO" id="GO:0032259">
    <property type="term" value="P:methylation"/>
    <property type="evidence" value="ECO:0007669"/>
    <property type="project" value="UniProtKB-KW"/>
</dbReference>
<evidence type="ECO:0000313" key="3">
    <source>
        <dbReference type="Proteomes" id="UP000324233"/>
    </source>
</evidence>
<dbReference type="Gene3D" id="3.40.50.150">
    <property type="entry name" value="Vaccinia Virus protein VP39"/>
    <property type="match status" value="1"/>
</dbReference>